<dbReference type="AlphaFoldDB" id="A0A6B0YT59"/>
<dbReference type="PANTHER" id="PTHR43708:SF8">
    <property type="entry name" value="OXIDOREDUCTASE"/>
    <property type="match status" value="1"/>
</dbReference>
<feature type="domain" description="Gfo/Idh/MocA-like oxidoreductase N-terminal" evidence="1">
    <location>
        <begin position="7"/>
        <end position="126"/>
    </location>
</feature>
<feature type="domain" description="GFO/IDH/MocA-like oxidoreductase" evidence="2">
    <location>
        <begin position="135"/>
        <end position="255"/>
    </location>
</feature>
<dbReference type="Pfam" id="PF01408">
    <property type="entry name" value="GFO_IDH_MocA"/>
    <property type="match status" value="1"/>
</dbReference>
<reference evidence="3" key="1">
    <citation type="submission" date="2019-09" db="EMBL/GenBank/DDBJ databases">
        <title>Characterisation of the sponge microbiome using genome-centric metagenomics.</title>
        <authorList>
            <person name="Engelberts J.P."/>
            <person name="Robbins S.J."/>
            <person name="De Goeij J.M."/>
            <person name="Aranda M."/>
            <person name="Bell S.C."/>
            <person name="Webster N.S."/>
        </authorList>
    </citation>
    <scope>NUCLEOTIDE SEQUENCE</scope>
    <source>
        <strain evidence="3">SB0664_bin_27</strain>
    </source>
</reference>
<dbReference type="GO" id="GO:0000166">
    <property type="term" value="F:nucleotide binding"/>
    <property type="evidence" value="ECO:0007669"/>
    <property type="project" value="InterPro"/>
</dbReference>
<dbReference type="Gene3D" id="3.40.50.720">
    <property type="entry name" value="NAD(P)-binding Rossmann-like Domain"/>
    <property type="match status" value="1"/>
</dbReference>
<sequence>MTDQSPINVGIAGLGRTGWNNHANACAHLPEQFRVVAVCDPDPERQAEAIERFDCLAYASYEELVADKAVELMVVATPSNLHAEQSIAAMRAGQHVIVEKPMASDLAGADAMLAVAKETGRTLTVHQNLRYAADFVKVREVIASGVLGRIIEVRIHNGGFDRRWDWQTMKRYGGGMLNNSGPHFVDMGMLLIDDPEPDVFCHMEATPLYAGDADSHVKIILKPKPGQGPLIEINITTACAVPQPNFLVLGTQGSMACYREEAHLKYFDPTEAPPLILDEAPIARDRVYNREQLPWKEEQVSFVYDGAEGVQELYRALFASIRQGKDLDITPESVRAQIAVLEKCRELNPGVI</sequence>
<dbReference type="EMBL" id="VXRG01000106">
    <property type="protein sequence ID" value="MXY94284.1"/>
    <property type="molecule type" value="Genomic_DNA"/>
</dbReference>
<accession>A0A6B0YT59</accession>
<comment type="caution">
    <text evidence="3">The sequence shown here is derived from an EMBL/GenBank/DDBJ whole genome shotgun (WGS) entry which is preliminary data.</text>
</comment>
<proteinExistence type="predicted"/>
<dbReference type="PANTHER" id="PTHR43708">
    <property type="entry name" value="CONSERVED EXPRESSED OXIDOREDUCTASE (EUROFUNG)"/>
    <property type="match status" value="1"/>
</dbReference>
<name>A0A6B0YT59_9CHLR</name>
<dbReference type="InterPro" id="IPR000683">
    <property type="entry name" value="Gfo/Idh/MocA-like_OxRdtase_N"/>
</dbReference>
<evidence type="ECO:0000259" key="2">
    <source>
        <dbReference type="Pfam" id="PF22725"/>
    </source>
</evidence>
<dbReference type="Pfam" id="PF22725">
    <property type="entry name" value="GFO_IDH_MocA_C3"/>
    <property type="match status" value="1"/>
</dbReference>
<dbReference type="SUPFAM" id="SSF51735">
    <property type="entry name" value="NAD(P)-binding Rossmann-fold domains"/>
    <property type="match status" value="1"/>
</dbReference>
<evidence type="ECO:0000313" key="3">
    <source>
        <dbReference type="EMBL" id="MXY94284.1"/>
    </source>
</evidence>
<dbReference type="SUPFAM" id="SSF55347">
    <property type="entry name" value="Glyceraldehyde-3-phosphate dehydrogenase-like, C-terminal domain"/>
    <property type="match status" value="1"/>
</dbReference>
<organism evidence="3">
    <name type="scientific">Caldilineaceae bacterium SB0664_bin_27</name>
    <dbReference type="NCBI Taxonomy" id="2605260"/>
    <lineage>
        <taxon>Bacteria</taxon>
        <taxon>Bacillati</taxon>
        <taxon>Chloroflexota</taxon>
        <taxon>Caldilineae</taxon>
        <taxon>Caldilineales</taxon>
        <taxon>Caldilineaceae</taxon>
    </lineage>
</organism>
<dbReference type="InterPro" id="IPR036291">
    <property type="entry name" value="NAD(P)-bd_dom_sf"/>
</dbReference>
<evidence type="ECO:0000259" key="1">
    <source>
        <dbReference type="Pfam" id="PF01408"/>
    </source>
</evidence>
<dbReference type="InterPro" id="IPR051317">
    <property type="entry name" value="Gfo/Idh/MocA_oxidoreduct"/>
</dbReference>
<protein>
    <submittedName>
        <fullName evidence="3">Gfo/Idh/MocA family oxidoreductase</fullName>
    </submittedName>
</protein>
<dbReference type="Gene3D" id="3.30.360.10">
    <property type="entry name" value="Dihydrodipicolinate Reductase, domain 2"/>
    <property type="match status" value="1"/>
</dbReference>
<dbReference type="InterPro" id="IPR055170">
    <property type="entry name" value="GFO_IDH_MocA-like_dom"/>
</dbReference>
<gene>
    <name evidence="3" type="ORF">F4Y42_12645</name>
</gene>